<dbReference type="EMBL" id="JARIHO010000047">
    <property type="protein sequence ID" value="KAJ7323174.1"/>
    <property type="molecule type" value="Genomic_DNA"/>
</dbReference>
<dbReference type="Proteomes" id="UP001218218">
    <property type="component" value="Unassembled WGS sequence"/>
</dbReference>
<gene>
    <name evidence="1" type="ORF">DFH08DRAFT_969263</name>
</gene>
<protein>
    <submittedName>
        <fullName evidence="1">Uncharacterized protein</fullName>
    </submittedName>
</protein>
<name>A0AAD6ZHZ9_9AGAR</name>
<evidence type="ECO:0000313" key="2">
    <source>
        <dbReference type="Proteomes" id="UP001218218"/>
    </source>
</evidence>
<keyword evidence="2" id="KW-1185">Reference proteome</keyword>
<reference evidence="1" key="1">
    <citation type="submission" date="2023-03" db="EMBL/GenBank/DDBJ databases">
        <title>Massive genome expansion in bonnet fungi (Mycena s.s.) driven by repeated elements and novel gene families across ecological guilds.</title>
        <authorList>
            <consortium name="Lawrence Berkeley National Laboratory"/>
            <person name="Harder C.B."/>
            <person name="Miyauchi S."/>
            <person name="Viragh M."/>
            <person name="Kuo A."/>
            <person name="Thoen E."/>
            <person name="Andreopoulos B."/>
            <person name="Lu D."/>
            <person name="Skrede I."/>
            <person name="Drula E."/>
            <person name="Henrissat B."/>
            <person name="Morin E."/>
            <person name="Kohler A."/>
            <person name="Barry K."/>
            <person name="LaButti K."/>
            <person name="Morin E."/>
            <person name="Salamov A."/>
            <person name="Lipzen A."/>
            <person name="Mereny Z."/>
            <person name="Hegedus B."/>
            <person name="Baldrian P."/>
            <person name="Stursova M."/>
            <person name="Weitz H."/>
            <person name="Taylor A."/>
            <person name="Grigoriev I.V."/>
            <person name="Nagy L.G."/>
            <person name="Martin F."/>
            <person name="Kauserud H."/>
        </authorList>
    </citation>
    <scope>NUCLEOTIDE SEQUENCE</scope>
    <source>
        <strain evidence="1">CBHHK002</strain>
    </source>
</reference>
<evidence type="ECO:0000313" key="1">
    <source>
        <dbReference type="EMBL" id="KAJ7323174.1"/>
    </source>
</evidence>
<comment type="caution">
    <text evidence="1">The sequence shown here is derived from an EMBL/GenBank/DDBJ whole genome shotgun (WGS) entry which is preliminary data.</text>
</comment>
<organism evidence="1 2">
    <name type="scientific">Mycena albidolilacea</name>
    <dbReference type="NCBI Taxonomy" id="1033008"/>
    <lineage>
        <taxon>Eukaryota</taxon>
        <taxon>Fungi</taxon>
        <taxon>Dikarya</taxon>
        <taxon>Basidiomycota</taxon>
        <taxon>Agaricomycotina</taxon>
        <taxon>Agaricomycetes</taxon>
        <taxon>Agaricomycetidae</taxon>
        <taxon>Agaricales</taxon>
        <taxon>Marasmiineae</taxon>
        <taxon>Mycenaceae</taxon>
        <taxon>Mycena</taxon>
    </lineage>
</organism>
<proteinExistence type="predicted"/>
<dbReference type="AlphaFoldDB" id="A0AAD6ZHZ9"/>
<sequence>MQLRLARNRLAQEAFLASLECHRKDGNTFGKPRAELAEGRDEGIALAGRASFLRADSRSADSIRPPTSVHDVWCPDSSLDREVEEHKRMAHPIFHPDSAITRSLPPCCFASTSDVRMRVLLSKLLHRVTPPTGRGRPDIGELARLRRCRLFRPGSYRAHRGLTEKRSFRARRQLGRRMEVRRRGGGEDMRCARWDADSRVVSFGRWAGVAHIRSA</sequence>
<accession>A0AAD6ZHZ9</accession>